<name>A0A6A5TEG0_9PLEO</name>
<proteinExistence type="predicted"/>
<keyword evidence="2" id="KW-1185">Reference proteome</keyword>
<dbReference type="PANTHER" id="PTHR10039">
    <property type="entry name" value="AMELOGENIN"/>
    <property type="match status" value="1"/>
</dbReference>
<organism evidence="1 2">
    <name type="scientific">Byssothecium circinans</name>
    <dbReference type="NCBI Taxonomy" id="147558"/>
    <lineage>
        <taxon>Eukaryota</taxon>
        <taxon>Fungi</taxon>
        <taxon>Dikarya</taxon>
        <taxon>Ascomycota</taxon>
        <taxon>Pezizomycotina</taxon>
        <taxon>Dothideomycetes</taxon>
        <taxon>Pleosporomycetidae</taxon>
        <taxon>Pleosporales</taxon>
        <taxon>Massarineae</taxon>
        <taxon>Massarinaceae</taxon>
        <taxon>Byssothecium</taxon>
    </lineage>
</organism>
<dbReference type="AlphaFoldDB" id="A0A6A5TEG0"/>
<dbReference type="PANTHER" id="PTHR10039:SF16">
    <property type="entry name" value="GPI INOSITOL-DEACYLASE"/>
    <property type="match status" value="1"/>
</dbReference>
<dbReference type="Proteomes" id="UP000800035">
    <property type="component" value="Unassembled WGS sequence"/>
</dbReference>
<dbReference type="EMBL" id="ML977020">
    <property type="protein sequence ID" value="KAF1951001.1"/>
    <property type="molecule type" value="Genomic_DNA"/>
</dbReference>
<evidence type="ECO:0000313" key="1">
    <source>
        <dbReference type="EMBL" id="KAF1951001.1"/>
    </source>
</evidence>
<protein>
    <submittedName>
        <fullName evidence="1">Uncharacterized protein</fullName>
    </submittedName>
</protein>
<dbReference type="OrthoDB" id="539213at2759"/>
<accession>A0A6A5TEG0</accession>
<evidence type="ECO:0000313" key="2">
    <source>
        <dbReference type="Proteomes" id="UP000800035"/>
    </source>
</evidence>
<reference evidence="1" key="1">
    <citation type="journal article" date="2020" name="Stud. Mycol.">
        <title>101 Dothideomycetes genomes: a test case for predicting lifestyles and emergence of pathogens.</title>
        <authorList>
            <person name="Haridas S."/>
            <person name="Albert R."/>
            <person name="Binder M."/>
            <person name="Bloem J."/>
            <person name="Labutti K."/>
            <person name="Salamov A."/>
            <person name="Andreopoulos B."/>
            <person name="Baker S."/>
            <person name="Barry K."/>
            <person name="Bills G."/>
            <person name="Bluhm B."/>
            <person name="Cannon C."/>
            <person name="Castanera R."/>
            <person name="Culley D."/>
            <person name="Daum C."/>
            <person name="Ezra D."/>
            <person name="Gonzalez J."/>
            <person name="Henrissat B."/>
            <person name="Kuo A."/>
            <person name="Liang C."/>
            <person name="Lipzen A."/>
            <person name="Lutzoni F."/>
            <person name="Magnuson J."/>
            <person name="Mondo S."/>
            <person name="Nolan M."/>
            <person name="Ohm R."/>
            <person name="Pangilinan J."/>
            <person name="Park H.-J."/>
            <person name="Ramirez L."/>
            <person name="Alfaro M."/>
            <person name="Sun H."/>
            <person name="Tritt A."/>
            <person name="Yoshinaga Y."/>
            <person name="Zwiers L.-H."/>
            <person name="Turgeon B."/>
            <person name="Goodwin S."/>
            <person name="Spatafora J."/>
            <person name="Crous P."/>
            <person name="Grigoriev I."/>
        </authorList>
    </citation>
    <scope>NUCLEOTIDE SEQUENCE</scope>
    <source>
        <strain evidence="1">CBS 675.92</strain>
    </source>
</reference>
<sequence length="228" mass="26197">MLDELSSQTCEQEVLACLKELPSGLTETYQRILDKVATLPTARRLLALKVFFWTITVRRPVSIAEMRILLSVQPRDKNPDQRRFIIDAEKTIYSVCAGLIQYRGSQRSIHPTHFTVTEYLDTYFRQEQVLKEIMGAYQTLDLRSNDSLATAVCLRYLSYDFVTELATTTNPAEATAILQEPEPKFALLLYAIENWPFHFISINDPERGAHSPFFYMLLETGITTLAYQ</sequence>
<gene>
    <name evidence="1" type="ORF">CC80DRAFT_553667</name>
</gene>